<organism evidence="2 3">
    <name type="scientific">Pseudomonas plecoglossicida</name>
    <dbReference type="NCBI Taxonomy" id="70775"/>
    <lineage>
        <taxon>Bacteria</taxon>
        <taxon>Pseudomonadati</taxon>
        <taxon>Pseudomonadota</taxon>
        <taxon>Gammaproteobacteria</taxon>
        <taxon>Pseudomonadales</taxon>
        <taxon>Pseudomonadaceae</taxon>
        <taxon>Pseudomonas</taxon>
    </lineage>
</organism>
<gene>
    <name evidence="2" type="ORF">DVB73_19420</name>
</gene>
<accession>A0AAD0VUU1</accession>
<dbReference type="Proteomes" id="UP000256503">
    <property type="component" value="Chromosome"/>
</dbReference>
<evidence type="ECO:0000313" key="3">
    <source>
        <dbReference type="Proteomes" id="UP000256503"/>
    </source>
</evidence>
<dbReference type="EMBL" id="CP031146">
    <property type="protein sequence ID" value="AXM97798.1"/>
    <property type="molecule type" value="Genomic_DNA"/>
</dbReference>
<dbReference type="AlphaFoldDB" id="A0AAD0VUU1"/>
<proteinExistence type="predicted"/>
<evidence type="ECO:0000313" key="2">
    <source>
        <dbReference type="EMBL" id="AXM97798.1"/>
    </source>
</evidence>
<feature type="coiled-coil region" evidence="1">
    <location>
        <begin position="265"/>
        <end position="292"/>
    </location>
</feature>
<sequence length="300" mass="35080">MECKYKKLREKSLAKSVRYAVGDRVGEFTVLAIERRFSGKRACNEYLLQCSCGSKPLHKTHKDLDRNKYQCCQRCWSALAVKDRKPWSPTRYKRYDEGVIPNVGDVIGLSTVLEVTFGTWGGFEEMLVQCKCGSAPRKVYNIRKFRECKTKACKHCAKSRILARRLEERGLLHHFAGEKIDHYYRFRRMFNNITDRTGNPKSNNYQYYGQRGIQMDPAWRADPFLFVAYLVTLPGWDNPDLQLDREDNNGHYEPGNVRFVTRSVNMTNRRRCSALQEELNELRARLRSLESRTEEIDPPS</sequence>
<reference evidence="2 3" key="1">
    <citation type="submission" date="2018-07" db="EMBL/GenBank/DDBJ databases">
        <title>Complete genome sequence of a Pseudomonas plecoglossicida strain pathogenic to the marine fish, Larimichthys crocea.</title>
        <authorList>
            <person name="Tao Z."/>
        </authorList>
    </citation>
    <scope>NUCLEOTIDE SEQUENCE [LARGE SCALE GENOMIC DNA]</scope>
    <source>
        <strain evidence="2 3">XSDHY-P</strain>
    </source>
</reference>
<protein>
    <submittedName>
        <fullName evidence="2">Uncharacterized protein</fullName>
    </submittedName>
</protein>
<keyword evidence="1" id="KW-0175">Coiled coil</keyword>
<evidence type="ECO:0000256" key="1">
    <source>
        <dbReference type="SAM" id="Coils"/>
    </source>
</evidence>
<name>A0AAD0VUU1_PSEDL</name>